<name>A0A3R5R0H3_9CLOT</name>
<evidence type="ECO:0000256" key="1">
    <source>
        <dbReference type="ARBA" id="ARBA00000085"/>
    </source>
</evidence>
<keyword evidence="5" id="KW-0808">Transferase</keyword>
<evidence type="ECO:0000313" key="14">
    <source>
        <dbReference type="Proteomes" id="UP000286268"/>
    </source>
</evidence>
<dbReference type="InterPro" id="IPR036097">
    <property type="entry name" value="HisK_dim/P_sf"/>
</dbReference>
<dbReference type="PANTHER" id="PTHR45453:SF2">
    <property type="entry name" value="HISTIDINE KINASE"/>
    <property type="match status" value="1"/>
</dbReference>
<dbReference type="PRINTS" id="PR00344">
    <property type="entry name" value="BCTRLSENSOR"/>
</dbReference>
<dbReference type="GO" id="GO:0005886">
    <property type="term" value="C:plasma membrane"/>
    <property type="evidence" value="ECO:0007669"/>
    <property type="project" value="UniProtKB-SubCell"/>
</dbReference>
<evidence type="ECO:0000256" key="10">
    <source>
        <dbReference type="ARBA" id="ARBA00023136"/>
    </source>
</evidence>
<dbReference type="Gene3D" id="3.30.565.10">
    <property type="entry name" value="Histidine kinase-like ATPase, C-terminal domain"/>
    <property type="match status" value="1"/>
</dbReference>
<keyword evidence="6 11" id="KW-0812">Transmembrane</keyword>
<gene>
    <name evidence="13" type="ORF">C1I91_20325</name>
</gene>
<dbReference type="InterPro" id="IPR050351">
    <property type="entry name" value="BphY/WalK/GraS-like"/>
</dbReference>
<reference evidence="13 14" key="1">
    <citation type="submission" date="2018-01" db="EMBL/GenBank/DDBJ databases">
        <title>Genome Sequencing and Assembly of Anaerobacter polyendosporus strain CT4.</title>
        <authorList>
            <person name="Tachaapaikoon C."/>
            <person name="Sutheeworapong S."/>
            <person name="Jenjaroenpun P."/>
            <person name="Wongsurawat T."/>
            <person name="Nookeaw I."/>
            <person name="Cheawchanlertfa P."/>
            <person name="Kosugi A."/>
            <person name="Cheevadhanarak S."/>
            <person name="Ratanakhanokchai K."/>
        </authorList>
    </citation>
    <scope>NUCLEOTIDE SEQUENCE [LARGE SCALE GENOMIC DNA]</scope>
    <source>
        <strain evidence="13 14">CT4</strain>
    </source>
</reference>
<keyword evidence="7 13" id="KW-0418">Kinase</keyword>
<dbReference type="GO" id="GO:0000155">
    <property type="term" value="F:phosphorelay sensor kinase activity"/>
    <property type="evidence" value="ECO:0007669"/>
    <property type="project" value="InterPro"/>
</dbReference>
<evidence type="ECO:0000256" key="9">
    <source>
        <dbReference type="ARBA" id="ARBA00023012"/>
    </source>
</evidence>
<evidence type="ECO:0000256" key="11">
    <source>
        <dbReference type="SAM" id="Phobius"/>
    </source>
</evidence>
<keyword evidence="8 11" id="KW-1133">Transmembrane helix</keyword>
<dbReference type="SMART" id="SM00387">
    <property type="entry name" value="HATPase_c"/>
    <property type="match status" value="1"/>
</dbReference>
<dbReference type="KEGG" id="cmah:C1I91_20325"/>
<dbReference type="OrthoDB" id="9780487at2"/>
<keyword evidence="9" id="KW-0902">Two-component regulatory system</keyword>
<dbReference type="GO" id="GO:0004721">
    <property type="term" value="F:phosphoprotein phosphatase activity"/>
    <property type="evidence" value="ECO:0007669"/>
    <property type="project" value="TreeGrafter"/>
</dbReference>
<sequence length="337" mass="40229">MSKRLFKDFIRDKSCFLCFYLINTLCLILFFNLTDRKIIEIAYPFSLSLFLFTIMFIVEWFKYYNFNFSLDHVIQEENHRIKAYNHEQKRVEEIINLVNEKHRNNINKLKEKYEQRSWFITQWIHRLKTPLSVIDLIIQKYSKNSSIDLEILKDIEVENKSLHDSVEQVLTLLRLEEFERDYEVATIDLEEALRKLINDRKSQFIYNKVFPILECKSKAYVLSDYKWNEVMLSQIISNSIKYSANGNYNKKLYISIENNEKYTTLSIKDQGIGMEEYDLKKVFEPFFTGENGRKYRNSSGIGLYICKKISRKLGHTIKIYSKPGCGTEVKITYLSKL</sequence>
<dbReference type="Pfam" id="PF02518">
    <property type="entry name" value="HATPase_c"/>
    <property type="match status" value="1"/>
</dbReference>
<evidence type="ECO:0000256" key="5">
    <source>
        <dbReference type="ARBA" id="ARBA00022679"/>
    </source>
</evidence>
<dbReference type="Gene3D" id="1.10.287.130">
    <property type="match status" value="1"/>
</dbReference>
<dbReference type="EMBL" id="CP025746">
    <property type="protein sequence ID" value="QAA33786.1"/>
    <property type="molecule type" value="Genomic_DNA"/>
</dbReference>
<dbReference type="InterPro" id="IPR004358">
    <property type="entry name" value="Sig_transdc_His_kin-like_C"/>
</dbReference>
<dbReference type="InterPro" id="IPR003594">
    <property type="entry name" value="HATPase_dom"/>
</dbReference>
<evidence type="ECO:0000259" key="12">
    <source>
        <dbReference type="PROSITE" id="PS50109"/>
    </source>
</evidence>
<dbReference type="EC" id="2.7.13.3" evidence="3"/>
<evidence type="ECO:0000256" key="7">
    <source>
        <dbReference type="ARBA" id="ARBA00022777"/>
    </source>
</evidence>
<keyword evidence="4" id="KW-1003">Cell membrane</keyword>
<feature type="transmembrane region" description="Helical" evidence="11">
    <location>
        <begin position="43"/>
        <end position="61"/>
    </location>
</feature>
<dbReference type="SUPFAM" id="SSF55874">
    <property type="entry name" value="ATPase domain of HSP90 chaperone/DNA topoisomerase II/histidine kinase"/>
    <property type="match status" value="1"/>
</dbReference>
<organism evidence="13 14">
    <name type="scientific">Clostridium manihotivorum</name>
    <dbReference type="NCBI Taxonomy" id="2320868"/>
    <lineage>
        <taxon>Bacteria</taxon>
        <taxon>Bacillati</taxon>
        <taxon>Bacillota</taxon>
        <taxon>Clostridia</taxon>
        <taxon>Eubacteriales</taxon>
        <taxon>Clostridiaceae</taxon>
        <taxon>Clostridium</taxon>
    </lineage>
</organism>
<dbReference type="PANTHER" id="PTHR45453">
    <property type="entry name" value="PHOSPHATE REGULON SENSOR PROTEIN PHOR"/>
    <property type="match status" value="1"/>
</dbReference>
<comment type="subcellular location">
    <subcellularLocation>
        <location evidence="2">Cell membrane</location>
        <topology evidence="2">Multi-pass membrane protein</topology>
    </subcellularLocation>
</comment>
<keyword evidence="10 11" id="KW-0472">Membrane</keyword>
<accession>A0A3R5R0H3</accession>
<dbReference type="PROSITE" id="PS50109">
    <property type="entry name" value="HIS_KIN"/>
    <property type="match status" value="1"/>
</dbReference>
<dbReference type="InterPro" id="IPR005467">
    <property type="entry name" value="His_kinase_dom"/>
</dbReference>
<evidence type="ECO:0000313" key="13">
    <source>
        <dbReference type="EMBL" id="QAA33786.1"/>
    </source>
</evidence>
<evidence type="ECO:0000256" key="8">
    <source>
        <dbReference type="ARBA" id="ARBA00022989"/>
    </source>
</evidence>
<feature type="transmembrane region" description="Helical" evidence="11">
    <location>
        <begin position="12"/>
        <end position="31"/>
    </location>
</feature>
<evidence type="ECO:0000256" key="3">
    <source>
        <dbReference type="ARBA" id="ARBA00012438"/>
    </source>
</evidence>
<dbReference type="RefSeq" id="WP_128214507.1">
    <property type="nucleotide sequence ID" value="NZ_CP025746.1"/>
</dbReference>
<dbReference type="AlphaFoldDB" id="A0A3R5R0H3"/>
<dbReference type="Proteomes" id="UP000286268">
    <property type="component" value="Chromosome"/>
</dbReference>
<dbReference type="SUPFAM" id="SSF47384">
    <property type="entry name" value="Homodimeric domain of signal transducing histidine kinase"/>
    <property type="match status" value="1"/>
</dbReference>
<feature type="domain" description="Histidine kinase" evidence="12">
    <location>
        <begin position="122"/>
        <end position="337"/>
    </location>
</feature>
<comment type="catalytic activity">
    <reaction evidence="1">
        <text>ATP + protein L-histidine = ADP + protein N-phospho-L-histidine.</text>
        <dbReference type="EC" id="2.7.13.3"/>
    </reaction>
</comment>
<dbReference type="GO" id="GO:0016036">
    <property type="term" value="P:cellular response to phosphate starvation"/>
    <property type="evidence" value="ECO:0007669"/>
    <property type="project" value="TreeGrafter"/>
</dbReference>
<evidence type="ECO:0000256" key="6">
    <source>
        <dbReference type="ARBA" id="ARBA00022692"/>
    </source>
</evidence>
<evidence type="ECO:0000256" key="4">
    <source>
        <dbReference type="ARBA" id="ARBA00022475"/>
    </source>
</evidence>
<protein>
    <recommendedName>
        <fullName evidence="3">histidine kinase</fullName>
        <ecNumber evidence="3">2.7.13.3</ecNumber>
    </recommendedName>
</protein>
<dbReference type="InterPro" id="IPR036890">
    <property type="entry name" value="HATPase_C_sf"/>
</dbReference>
<evidence type="ECO:0000256" key="2">
    <source>
        <dbReference type="ARBA" id="ARBA00004651"/>
    </source>
</evidence>
<keyword evidence="14" id="KW-1185">Reference proteome</keyword>
<proteinExistence type="predicted"/>